<dbReference type="GO" id="GO:0043107">
    <property type="term" value="P:type IV pilus-dependent motility"/>
    <property type="evidence" value="ECO:0007669"/>
    <property type="project" value="InterPro"/>
</dbReference>
<dbReference type="EMBL" id="JYLF01000004">
    <property type="protein sequence ID" value="KMN13644.1"/>
    <property type="molecule type" value="Genomic_DNA"/>
</dbReference>
<dbReference type="Gene3D" id="3.30.70.60">
    <property type="match status" value="1"/>
</dbReference>
<dbReference type="InterPro" id="IPR007445">
    <property type="entry name" value="PilO"/>
</dbReference>
<dbReference type="Proteomes" id="UP000036325">
    <property type="component" value="Unassembled WGS sequence"/>
</dbReference>
<dbReference type="PATRIC" id="fig|1608994.3.peg.3065"/>
<keyword evidence="1" id="KW-0472">Membrane</keyword>
<gene>
    <name evidence="2" type="ORF">TU86_12115</name>
</gene>
<evidence type="ECO:0000313" key="3">
    <source>
        <dbReference type="Proteomes" id="UP000036325"/>
    </source>
</evidence>
<dbReference type="GO" id="GO:0043683">
    <property type="term" value="P:type IV pilus assembly"/>
    <property type="evidence" value="ECO:0007669"/>
    <property type="project" value="InterPro"/>
</dbReference>
<dbReference type="Pfam" id="PF04350">
    <property type="entry name" value="PilO"/>
    <property type="match status" value="1"/>
</dbReference>
<evidence type="ECO:0000313" key="2">
    <source>
        <dbReference type="EMBL" id="KMN13644.1"/>
    </source>
</evidence>
<protein>
    <recommendedName>
        <fullName evidence="4">Pilus assembly protein PilO</fullName>
    </recommendedName>
</protein>
<organism evidence="2 3">
    <name type="scientific">Pseudomonas weihenstephanensis</name>
    <dbReference type="NCBI Taxonomy" id="1608994"/>
    <lineage>
        <taxon>Bacteria</taxon>
        <taxon>Pseudomonadati</taxon>
        <taxon>Pseudomonadota</taxon>
        <taxon>Gammaproteobacteria</taxon>
        <taxon>Pseudomonadales</taxon>
        <taxon>Pseudomonadaceae</taxon>
        <taxon>Pseudomonas</taxon>
    </lineage>
</organism>
<evidence type="ECO:0000256" key="1">
    <source>
        <dbReference type="SAM" id="Phobius"/>
    </source>
</evidence>
<evidence type="ECO:0008006" key="4">
    <source>
        <dbReference type="Google" id="ProtNLM"/>
    </source>
</evidence>
<keyword evidence="1" id="KW-0812">Transmembrane</keyword>
<dbReference type="STRING" id="1608994.TU86_12115"/>
<dbReference type="OrthoDB" id="9802133at2"/>
<dbReference type="RefSeq" id="WP_048364548.1">
    <property type="nucleotide sequence ID" value="NZ_JYLF01000004.1"/>
</dbReference>
<dbReference type="PANTHER" id="PTHR39555:SF1">
    <property type="entry name" value="TYPE IV PILUS INNER MEMBRANE COMPONENT PILO"/>
    <property type="match status" value="1"/>
</dbReference>
<accession>A0A0J6INI5</accession>
<dbReference type="InterPro" id="IPR014717">
    <property type="entry name" value="Transl_elong_EF1B/ribsomal_bS6"/>
</dbReference>
<sequence>MGTQWLESLRTFDVQTLSLKQAGAWTTGRQAATAVLVMAAVLALGYVLLVQPGLAHLQQQRSVEPQLKAQWEARVREVATLERYRQHLQSLQTTFDDVHSQLPSQAQVPGLLEEVSRISLSRGLVIEHMQWLPQTLQPFYTELPLQLLLVGGYHDLGLFLGDIATLPRIVTLHDFTLTAATDGANGPLRMTLLAKTYRANDQGSIP</sequence>
<dbReference type="PIRSF" id="PIRSF016482">
    <property type="entry name" value="PilO"/>
    <property type="match status" value="1"/>
</dbReference>
<feature type="transmembrane region" description="Helical" evidence="1">
    <location>
        <begin position="31"/>
        <end position="50"/>
    </location>
</feature>
<reference evidence="2 3" key="1">
    <citation type="submission" date="2015-02" db="EMBL/GenBank/DDBJ databases">
        <title>Pseudomonas helleri sp. nov. and Pseudomonas weihenstephanensis sp. nov., isolated from raw cows milk.</title>
        <authorList>
            <person name="von Neubeck M."/>
            <person name="Huptas C."/>
            <person name="Wenning M."/>
            <person name="Scherer S."/>
        </authorList>
    </citation>
    <scope>NUCLEOTIDE SEQUENCE [LARGE SCALE GENOMIC DNA]</scope>
    <source>
        <strain evidence="2 3">DSM 29166</strain>
    </source>
</reference>
<name>A0A0J6INI5_9PSED</name>
<comment type="caution">
    <text evidence="2">The sequence shown here is derived from an EMBL/GenBank/DDBJ whole genome shotgun (WGS) entry which is preliminary data.</text>
</comment>
<keyword evidence="1" id="KW-1133">Transmembrane helix</keyword>
<dbReference type="PANTHER" id="PTHR39555">
    <property type="entry name" value="FIMBRIAL ASSEMBLY PROTEIN PILO-LIKE PROTEIN-RELATED"/>
    <property type="match status" value="1"/>
</dbReference>
<dbReference type="AlphaFoldDB" id="A0A0J6INI5"/>
<proteinExistence type="predicted"/>